<dbReference type="GO" id="GO:0015833">
    <property type="term" value="P:peptide transport"/>
    <property type="evidence" value="ECO:0007669"/>
    <property type="project" value="TreeGrafter"/>
</dbReference>
<dbReference type="InterPro" id="IPR030678">
    <property type="entry name" value="Peptide/Ni-bd"/>
</dbReference>
<feature type="region of interest" description="Disordered" evidence="2">
    <location>
        <begin position="31"/>
        <end position="54"/>
    </location>
</feature>
<dbReference type="RefSeq" id="WP_097079486.1">
    <property type="nucleotide sequence ID" value="NZ_BAABHT010000005.1"/>
</dbReference>
<evidence type="ECO:0000313" key="5">
    <source>
        <dbReference type="Proteomes" id="UP000219042"/>
    </source>
</evidence>
<name>A0A240EAJ9_9GAMM</name>
<gene>
    <name evidence="4" type="ORF">SAMN05421731_105289</name>
</gene>
<keyword evidence="1" id="KW-0732">Signal</keyword>
<protein>
    <submittedName>
        <fullName evidence="4">Peptide/nickel transport system substrate-binding protein</fullName>
    </submittedName>
</protein>
<dbReference type="InterPro" id="IPR019546">
    <property type="entry name" value="TAT_signal_bac_arc"/>
</dbReference>
<dbReference type="PANTHER" id="PTHR30290">
    <property type="entry name" value="PERIPLASMIC BINDING COMPONENT OF ABC TRANSPORTER"/>
    <property type="match status" value="1"/>
</dbReference>
<evidence type="ECO:0000259" key="3">
    <source>
        <dbReference type="Pfam" id="PF00496"/>
    </source>
</evidence>
<dbReference type="GO" id="GO:1904680">
    <property type="term" value="F:peptide transmembrane transporter activity"/>
    <property type="evidence" value="ECO:0007669"/>
    <property type="project" value="TreeGrafter"/>
</dbReference>
<evidence type="ECO:0000256" key="2">
    <source>
        <dbReference type="SAM" id="MobiDB-lite"/>
    </source>
</evidence>
<dbReference type="InterPro" id="IPR039424">
    <property type="entry name" value="SBP_5"/>
</dbReference>
<dbReference type="Gene3D" id="3.90.76.10">
    <property type="entry name" value="Dipeptide-binding Protein, Domain 1"/>
    <property type="match status" value="1"/>
</dbReference>
<proteinExistence type="predicted"/>
<dbReference type="AlphaFoldDB" id="A0A240EAJ9"/>
<reference evidence="5" key="1">
    <citation type="submission" date="2016-09" db="EMBL/GenBank/DDBJ databases">
        <authorList>
            <person name="Varghese N."/>
            <person name="Submissions S."/>
        </authorList>
    </citation>
    <scope>NUCLEOTIDE SEQUENCE [LARGE SCALE GENOMIC DNA]</scope>
    <source>
        <strain evidence="5">ANC 4466</strain>
    </source>
</reference>
<dbReference type="PROSITE" id="PS51318">
    <property type="entry name" value="TAT"/>
    <property type="match status" value="1"/>
</dbReference>
<dbReference type="OrthoDB" id="9801912at2"/>
<evidence type="ECO:0000256" key="1">
    <source>
        <dbReference type="ARBA" id="ARBA00022729"/>
    </source>
</evidence>
<dbReference type="InterPro" id="IPR006311">
    <property type="entry name" value="TAT_signal"/>
</dbReference>
<dbReference type="EMBL" id="OANT01000005">
    <property type="protein sequence ID" value="SNX45734.1"/>
    <property type="molecule type" value="Genomic_DNA"/>
</dbReference>
<dbReference type="InterPro" id="IPR000914">
    <property type="entry name" value="SBP_5_dom"/>
</dbReference>
<dbReference type="SUPFAM" id="SSF53850">
    <property type="entry name" value="Periplasmic binding protein-like II"/>
    <property type="match status" value="1"/>
</dbReference>
<dbReference type="Gene3D" id="3.10.105.10">
    <property type="entry name" value="Dipeptide-binding Protein, Domain 3"/>
    <property type="match status" value="1"/>
</dbReference>
<dbReference type="Pfam" id="PF00496">
    <property type="entry name" value="SBP_bac_5"/>
    <property type="match status" value="1"/>
</dbReference>
<dbReference type="GO" id="GO:0043190">
    <property type="term" value="C:ATP-binding cassette (ABC) transporter complex"/>
    <property type="evidence" value="ECO:0007669"/>
    <property type="project" value="InterPro"/>
</dbReference>
<dbReference type="PIRSF" id="PIRSF002741">
    <property type="entry name" value="MppA"/>
    <property type="match status" value="1"/>
</dbReference>
<accession>A0A240EAJ9</accession>
<dbReference type="GO" id="GO:0030288">
    <property type="term" value="C:outer membrane-bounded periplasmic space"/>
    <property type="evidence" value="ECO:0007669"/>
    <property type="project" value="UniProtKB-ARBA"/>
</dbReference>
<evidence type="ECO:0000313" key="4">
    <source>
        <dbReference type="EMBL" id="SNX45734.1"/>
    </source>
</evidence>
<sequence length="528" mass="58915">MSNQQQFISRRSFLKHTALGVAGTGILGMSTGCQKNNQEESKNSQTSTPQHGGTIRMGVIGGQQTGSLDPHLSPIGGSIIRGFAVYNKLWEWDEHMLPRLALAEFAEPNHNASEWTIRLKKGLEFHHGKTVTADDILFSVRRLTDPKLASPFRHLAQWIDRDRLEKVDPYTVKIRFIDNIPGFIALPETWVNFGGIVPTDFDPIHNPVGAGPYKVKSFIPGQRSVFTRFENYYKADQPYADEFEIIDFKDQVSRLNALLAGQIDIANAITPEYIKILEQAKQIQTVRSQTNIHHGFDFNTAKAPFDKVEVRQAFRLIANRKELVQKALNGEGRIANDLYSPQDPVYLSSVAQRQQDIAKAKTLLAQAGYANGLDIELISLVGDASKAALVFAEQAKQANVNIRVKQVDSAIFNGPQRSEWQISTNAINVGTPYLSTAVVNDAPLASSAKINFNQPEFSELFFKGLSEPDLAKRKYHLQQAQKIQHAQGGLLIWGFSNVIDAANQSIGGLQAENTQFSTWRFEKLWKKS</sequence>
<dbReference type="CDD" id="cd08503">
    <property type="entry name" value="PBP2_NikA_DppA_OppA_like_17"/>
    <property type="match status" value="1"/>
</dbReference>
<dbReference type="Proteomes" id="UP000219042">
    <property type="component" value="Unassembled WGS sequence"/>
</dbReference>
<organism evidence="4 5">
    <name type="scientific">Acinetobacter puyangensis</name>
    <dbReference type="NCBI Taxonomy" id="1096779"/>
    <lineage>
        <taxon>Bacteria</taxon>
        <taxon>Pseudomonadati</taxon>
        <taxon>Pseudomonadota</taxon>
        <taxon>Gammaproteobacteria</taxon>
        <taxon>Moraxellales</taxon>
        <taxon>Moraxellaceae</taxon>
        <taxon>Acinetobacter</taxon>
    </lineage>
</organism>
<keyword evidence="5" id="KW-1185">Reference proteome</keyword>
<dbReference type="Gene3D" id="3.40.190.10">
    <property type="entry name" value="Periplasmic binding protein-like II"/>
    <property type="match status" value="1"/>
</dbReference>
<feature type="domain" description="Solute-binding protein family 5" evidence="3">
    <location>
        <begin position="101"/>
        <end position="430"/>
    </location>
</feature>
<dbReference type="NCBIfam" id="TIGR01409">
    <property type="entry name" value="TAT_signal_seq"/>
    <property type="match status" value="1"/>
</dbReference>